<dbReference type="EMBL" id="LUGH01000237">
    <property type="protein sequence ID" value="OBZ87224.1"/>
    <property type="molecule type" value="Genomic_DNA"/>
</dbReference>
<organism evidence="2 3">
    <name type="scientific">Choanephora cucurbitarum</name>
    <dbReference type="NCBI Taxonomy" id="101091"/>
    <lineage>
        <taxon>Eukaryota</taxon>
        <taxon>Fungi</taxon>
        <taxon>Fungi incertae sedis</taxon>
        <taxon>Mucoromycota</taxon>
        <taxon>Mucoromycotina</taxon>
        <taxon>Mucoromycetes</taxon>
        <taxon>Mucorales</taxon>
        <taxon>Mucorineae</taxon>
        <taxon>Choanephoraceae</taxon>
        <taxon>Choanephoroideae</taxon>
        <taxon>Choanephora</taxon>
    </lineage>
</organism>
<evidence type="ECO:0000313" key="3">
    <source>
        <dbReference type="Proteomes" id="UP000093000"/>
    </source>
</evidence>
<keyword evidence="3" id="KW-1185">Reference proteome</keyword>
<comment type="caution">
    <text evidence="2">The sequence shown here is derived from an EMBL/GenBank/DDBJ whole genome shotgun (WGS) entry which is preliminary data.</text>
</comment>
<feature type="region of interest" description="Disordered" evidence="1">
    <location>
        <begin position="60"/>
        <end position="128"/>
    </location>
</feature>
<feature type="region of interest" description="Disordered" evidence="1">
    <location>
        <begin position="1"/>
        <end position="43"/>
    </location>
</feature>
<dbReference type="AlphaFoldDB" id="A0A1C7NIT2"/>
<evidence type="ECO:0000256" key="1">
    <source>
        <dbReference type="SAM" id="MobiDB-lite"/>
    </source>
</evidence>
<feature type="compositionally biased region" description="Low complexity" evidence="1">
    <location>
        <begin position="110"/>
        <end position="119"/>
    </location>
</feature>
<protein>
    <submittedName>
        <fullName evidence="2">Uncharacterized protein</fullName>
    </submittedName>
</protein>
<proteinExistence type="predicted"/>
<name>A0A1C7NIT2_9FUNG</name>
<reference evidence="2 3" key="1">
    <citation type="submission" date="2016-03" db="EMBL/GenBank/DDBJ databases">
        <title>Choanephora cucurbitarum.</title>
        <authorList>
            <person name="Min B."/>
            <person name="Park H."/>
            <person name="Park J.-H."/>
            <person name="Shin H.-D."/>
            <person name="Choi I.-G."/>
        </authorList>
    </citation>
    <scope>NUCLEOTIDE SEQUENCE [LARGE SCALE GENOMIC DNA]</scope>
    <source>
        <strain evidence="2 3">KUS-F28377</strain>
    </source>
</reference>
<dbReference type="OrthoDB" id="2444645at2759"/>
<feature type="compositionally biased region" description="Low complexity" evidence="1">
    <location>
        <begin position="87"/>
        <end position="103"/>
    </location>
</feature>
<accession>A0A1C7NIT2</accession>
<evidence type="ECO:0000313" key="2">
    <source>
        <dbReference type="EMBL" id="OBZ87224.1"/>
    </source>
</evidence>
<gene>
    <name evidence="2" type="ORF">A0J61_04719</name>
</gene>
<sequence>MSIKPDSVEDTDATPILQKPNALEEPIVYDKPNTYDEDDYEKPLPQEVLDDLIVRAKFINGKRPDIKTNEEEEEEEEPQSASPGAKLTSSLLSHVPSSTTSLSTPPPTSISPSVSSISSNDSNNTNRSATRQALLKILKKKPMEEIIQYDLRKQSLTRPFEHDVYFKGTKIPAYKKIQPHSYSWGFQNVLYRLTMDGTLIGQKHKVSEARRRAFKKSITVEWGDFPLNAAIENEYLPENESDLSIHTPTTPNTLGIKSGQLLNQTNSHLLFTYDTEFEGFMIRWKRTSLLSHDLICQIRPEKHLEDNDEVKKKWRVIAEFDSHRMGYLIYLGQLIIDKNALALVDRPDHLESHIIITCCTLIDLMREVVEKAVGLNKGGVVGSD</sequence>
<dbReference type="InParanoid" id="A0A1C7NIT2"/>
<dbReference type="Proteomes" id="UP000093000">
    <property type="component" value="Unassembled WGS sequence"/>
</dbReference>